<comment type="similarity">
    <text evidence="1">Belongs to the RNA polymerase subunit omega family.</text>
</comment>
<protein>
    <recommendedName>
        <fullName evidence="3">DNA-directed RNA polymerase subunit omega</fullName>
        <ecNumber evidence="2">2.7.7.6</ecNumber>
    </recommendedName>
    <alternativeName>
        <fullName evidence="7">RNA polymerase omega subunit</fullName>
    </alternativeName>
    <alternativeName>
        <fullName evidence="6">Transcriptase subunit omega</fullName>
    </alternativeName>
</protein>
<dbReference type="Gene3D" id="3.90.940.10">
    <property type="match status" value="1"/>
</dbReference>
<evidence type="ECO:0000313" key="10">
    <source>
        <dbReference type="Proteomes" id="UP000572984"/>
    </source>
</evidence>
<dbReference type="GO" id="GO:0003677">
    <property type="term" value="F:DNA binding"/>
    <property type="evidence" value="ECO:0007669"/>
    <property type="project" value="InterPro"/>
</dbReference>
<reference evidence="9 10" key="1">
    <citation type="submission" date="2020-07" db="EMBL/GenBank/DDBJ databases">
        <title>Draft genome and description of Microvirga mediterraneensis Marseille-Q2068 sp. nov.</title>
        <authorList>
            <person name="Boxberger M."/>
        </authorList>
    </citation>
    <scope>NUCLEOTIDE SEQUENCE [LARGE SCALE GENOMIC DNA]</scope>
    <source>
        <strain evidence="9 10">Marseille-Q2068</strain>
    </source>
</reference>
<evidence type="ECO:0000256" key="2">
    <source>
        <dbReference type="ARBA" id="ARBA00012418"/>
    </source>
</evidence>
<dbReference type="InterPro" id="IPR006110">
    <property type="entry name" value="Pol_omega/Rpo6/RPB6"/>
</dbReference>
<dbReference type="AlphaFoldDB" id="A0A838BU57"/>
<dbReference type="InterPro" id="IPR036161">
    <property type="entry name" value="RPB6/omega-like_sf"/>
</dbReference>
<evidence type="ECO:0000256" key="6">
    <source>
        <dbReference type="ARBA" id="ARBA00029924"/>
    </source>
</evidence>
<evidence type="ECO:0000313" key="9">
    <source>
        <dbReference type="EMBL" id="MBA1158951.1"/>
    </source>
</evidence>
<dbReference type="Pfam" id="PF01192">
    <property type="entry name" value="RNA_pol_Rpb6"/>
    <property type="match status" value="1"/>
</dbReference>
<sequence>MPRKGGGERTIPNRFELALVAAERAHQPHWGAEMRIRCREEPVTVLALR</sequence>
<comment type="caution">
    <text evidence="9">The sequence shown here is derived from an EMBL/GenBank/DDBJ whole genome shotgun (WGS) entry which is preliminary data.</text>
</comment>
<dbReference type="Proteomes" id="UP000572984">
    <property type="component" value="Unassembled WGS sequence"/>
</dbReference>
<evidence type="ECO:0000256" key="3">
    <source>
        <dbReference type="ARBA" id="ARBA00013725"/>
    </source>
</evidence>
<dbReference type="GO" id="GO:0006351">
    <property type="term" value="P:DNA-templated transcription"/>
    <property type="evidence" value="ECO:0007669"/>
    <property type="project" value="InterPro"/>
</dbReference>
<gene>
    <name evidence="9" type="ORF">H0S73_22905</name>
</gene>
<dbReference type="SUPFAM" id="SSF63562">
    <property type="entry name" value="RPB6/omega subunit-like"/>
    <property type="match status" value="1"/>
</dbReference>
<proteinExistence type="inferred from homology"/>
<comment type="catalytic activity">
    <reaction evidence="8">
        <text>RNA(n) + a ribonucleoside 5'-triphosphate = RNA(n+1) + diphosphate</text>
        <dbReference type="Rhea" id="RHEA:21248"/>
        <dbReference type="Rhea" id="RHEA-COMP:14527"/>
        <dbReference type="Rhea" id="RHEA-COMP:17342"/>
        <dbReference type="ChEBI" id="CHEBI:33019"/>
        <dbReference type="ChEBI" id="CHEBI:61557"/>
        <dbReference type="ChEBI" id="CHEBI:140395"/>
        <dbReference type="EC" id="2.7.7.6"/>
    </reaction>
</comment>
<dbReference type="GO" id="GO:0000428">
    <property type="term" value="C:DNA-directed RNA polymerase complex"/>
    <property type="evidence" value="ECO:0007669"/>
    <property type="project" value="UniProtKB-KW"/>
</dbReference>
<dbReference type="EMBL" id="JACDXJ010000002">
    <property type="protein sequence ID" value="MBA1158951.1"/>
    <property type="molecule type" value="Genomic_DNA"/>
</dbReference>
<organism evidence="9 10">
    <name type="scientific">Microvirga mediterraneensis</name>
    <dbReference type="NCBI Taxonomy" id="2754695"/>
    <lineage>
        <taxon>Bacteria</taxon>
        <taxon>Pseudomonadati</taxon>
        <taxon>Pseudomonadota</taxon>
        <taxon>Alphaproteobacteria</taxon>
        <taxon>Hyphomicrobiales</taxon>
        <taxon>Methylobacteriaceae</taxon>
        <taxon>Microvirga</taxon>
    </lineage>
</organism>
<keyword evidence="10" id="KW-1185">Reference proteome</keyword>
<keyword evidence="5" id="KW-0804">Transcription</keyword>
<accession>A0A838BU57</accession>
<evidence type="ECO:0000256" key="4">
    <source>
        <dbReference type="ARBA" id="ARBA00022478"/>
    </source>
</evidence>
<evidence type="ECO:0000256" key="1">
    <source>
        <dbReference type="ARBA" id="ARBA00006711"/>
    </source>
</evidence>
<keyword evidence="4 9" id="KW-0240">DNA-directed RNA polymerase</keyword>
<evidence type="ECO:0000256" key="5">
    <source>
        <dbReference type="ARBA" id="ARBA00023163"/>
    </source>
</evidence>
<evidence type="ECO:0000256" key="7">
    <source>
        <dbReference type="ARBA" id="ARBA00030998"/>
    </source>
</evidence>
<evidence type="ECO:0000256" key="8">
    <source>
        <dbReference type="ARBA" id="ARBA00048552"/>
    </source>
</evidence>
<name>A0A838BU57_9HYPH</name>
<dbReference type="GO" id="GO:0003899">
    <property type="term" value="F:DNA-directed RNA polymerase activity"/>
    <property type="evidence" value="ECO:0007669"/>
    <property type="project" value="UniProtKB-EC"/>
</dbReference>
<dbReference type="EC" id="2.7.7.6" evidence="2"/>